<dbReference type="CDD" id="cd05688">
    <property type="entry name" value="S1_RPS1_repeat_ec3"/>
    <property type="match status" value="1"/>
</dbReference>
<comment type="catalytic activity">
    <reaction evidence="6">
        <text>dimethylallyl diphosphate + 2 oxidized [2Fe-2S]-[ferredoxin] + H2O = (2E)-4-hydroxy-3-methylbut-2-enyl diphosphate + 2 reduced [2Fe-2S]-[ferredoxin] + 2 H(+)</text>
        <dbReference type="Rhea" id="RHEA:24825"/>
        <dbReference type="Rhea" id="RHEA-COMP:10000"/>
        <dbReference type="Rhea" id="RHEA-COMP:10001"/>
        <dbReference type="ChEBI" id="CHEBI:15377"/>
        <dbReference type="ChEBI" id="CHEBI:15378"/>
        <dbReference type="ChEBI" id="CHEBI:33737"/>
        <dbReference type="ChEBI" id="CHEBI:33738"/>
        <dbReference type="ChEBI" id="CHEBI:57623"/>
        <dbReference type="ChEBI" id="CHEBI:128753"/>
        <dbReference type="EC" id="1.17.7.4"/>
    </reaction>
</comment>
<evidence type="ECO:0000256" key="3">
    <source>
        <dbReference type="ARBA" id="ARBA00023004"/>
    </source>
</evidence>
<dbReference type="CDD" id="cd13944">
    <property type="entry name" value="lytB_ispH"/>
    <property type="match status" value="1"/>
</dbReference>
<dbReference type="AlphaFoldDB" id="A0A927ZJ17"/>
<evidence type="ECO:0000256" key="4">
    <source>
        <dbReference type="ARBA" id="ARBA00023014"/>
    </source>
</evidence>
<dbReference type="GO" id="GO:0050992">
    <property type="term" value="P:dimethylallyl diphosphate biosynthetic process"/>
    <property type="evidence" value="ECO:0007669"/>
    <property type="project" value="UniProtKB-UniRule"/>
</dbReference>
<feature type="binding site" evidence="6">
    <location>
        <position position="220"/>
    </location>
    <ligand>
        <name>(2E)-4-hydroxy-3-methylbut-2-enyl diphosphate</name>
        <dbReference type="ChEBI" id="CHEBI:128753"/>
    </ligand>
</feature>
<keyword evidence="1 6" id="KW-0004">4Fe-4S</keyword>
<dbReference type="NCBIfam" id="TIGR00216">
    <property type="entry name" value="ispH_lytB"/>
    <property type="match status" value="1"/>
</dbReference>
<feature type="binding site" evidence="6">
    <location>
        <position position="127"/>
    </location>
    <ligand>
        <name>(2E)-4-hydroxy-3-methylbut-2-enyl diphosphate</name>
        <dbReference type="ChEBI" id="CHEBI:128753"/>
    </ligand>
</feature>
<gene>
    <name evidence="6" type="primary">ispH</name>
    <name evidence="8" type="ORF">E7215_00845</name>
</gene>
<keyword evidence="2 6" id="KW-0479">Metal-binding</keyword>
<feature type="binding site" evidence="6">
    <location>
        <position position="42"/>
    </location>
    <ligand>
        <name>(2E)-4-hydroxy-3-methylbut-2-enyl diphosphate</name>
        <dbReference type="ChEBI" id="CHEBI:128753"/>
    </ligand>
</feature>
<dbReference type="GO" id="GO:0003729">
    <property type="term" value="F:mRNA binding"/>
    <property type="evidence" value="ECO:0007669"/>
    <property type="project" value="UniProtKB-ARBA"/>
</dbReference>
<feature type="binding site" evidence="6">
    <location>
        <position position="221"/>
    </location>
    <ligand>
        <name>isopentenyl diphosphate</name>
        <dbReference type="ChEBI" id="CHEBI:128769"/>
    </ligand>
</feature>
<comment type="caution">
    <text evidence="8">The sequence shown here is derived from an EMBL/GenBank/DDBJ whole genome shotgun (WGS) entry which is preliminary data.</text>
</comment>
<comment type="function">
    <text evidence="5">Binds mRNA; thus facilitating recognition of the initiation point. It is needed to translate mRNA with a short Shine-Dalgarno (SD) purine-rich sequence.</text>
</comment>
<feature type="binding site" evidence="6">
    <location>
        <position position="42"/>
    </location>
    <ligand>
        <name>dimethylallyl diphosphate</name>
        <dbReference type="ChEBI" id="CHEBI:57623"/>
    </ligand>
</feature>
<keyword evidence="6 8" id="KW-0560">Oxidoreductase</keyword>
<dbReference type="NCBIfam" id="NF000907">
    <property type="entry name" value="PRK00087.1"/>
    <property type="match status" value="1"/>
</dbReference>
<dbReference type="SUPFAM" id="SSF50249">
    <property type="entry name" value="Nucleic acid-binding proteins"/>
    <property type="match status" value="4"/>
</dbReference>
<dbReference type="GO" id="GO:0051539">
    <property type="term" value="F:4 iron, 4 sulfur cluster binding"/>
    <property type="evidence" value="ECO:0007669"/>
    <property type="project" value="UniProtKB-UniRule"/>
</dbReference>
<feature type="binding site" evidence="6">
    <location>
        <position position="77"/>
    </location>
    <ligand>
        <name>isopentenyl diphosphate</name>
        <dbReference type="ChEBI" id="CHEBI:128769"/>
    </ligand>
</feature>
<comment type="catalytic activity">
    <reaction evidence="6">
        <text>isopentenyl diphosphate + 2 oxidized [2Fe-2S]-[ferredoxin] + H2O = (2E)-4-hydroxy-3-methylbut-2-enyl diphosphate + 2 reduced [2Fe-2S]-[ferredoxin] + 2 H(+)</text>
        <dbReference type="Rhea" id="RHEA:24488"/>
        <dbReference type="Rhea" id="RHEA-COMP:10000"/>
        <dbReference type="Rhea" id="RHEA-COMP:10001"/>
        <dbReference type="ChEBI" id="CHEBI:15377"/>
        <dbReference type="ChEBI" id="CHEBI:15378"/>
        <dbReference type="ChEBI" id="CHEBI:33737"/>
        <dbReference type="ChEBI" id="CHEBI:33738"/>
        <dbReference type="ChEBI" id="CHEBI:128753"/>
        <dbReference type="ChEBI" id="CHEBI:128769"/>
        <dbReference type="EC" id="1.17.7.4"/>
    </reaction>
</comment>
<dbReference type="Proteomes" id="UP000768462">
    <property type="component" value="Unassembled WGS sequence"/>
</dbReference>
<feature type="binding site" evidence="6">
    <location>
        <position position="77"/>
    </location>
    <ligand>
        <name>dimethylallyl diphosphate</name>
        <dbReference type="ChEBI" id="CHEBI:57623"/>
    </ligand>
</feature>
<keyword evidence="6" id="KW-0414">Isoprene biosynthesis</keyword>
<evidence type="ECO:0000256" key="2">
    <source>
        <dbReference type="ARBA" id="ARBA00022723"/>
    </source>
</evidence>
<reference evidence="8" key="1">
    <citation type="submission" date="2019-04" db="EMBL/GenBank/DDBJ databases">
        <title>Evolution of Biomass-Degrading Anaerobic Consortia Revealed by Metagenomics.</title>
        <authorList>
            <person name="Peng X."/>
        </authorList>
    </citation>
    <scope>NUCLEOTIDE SEQUENCE</scope>
    <source>
        <strain evidence="8">SIG254</strain>
    </source>
</reference>
<accession>A0A927ZJ17</accession>
<feature type="binding site" evidence="6">
    <location>
        <position position="219"/>
    </location>
    <ligand>
        <name>dimethylallyl diphosphate</name>
        <dbReference type="ChEBI" id="CHEBI:57623"/>
    </ligand>
</feature>
<feature type="binding site" evidence="6">
    <location>
        <position position="265"/>
    </location>
    <ligand>
        <name>dimethylallyl diphosphate</name>
        <dbReference type="ChEBI" id="CHEBI:57623"/>
    </ligand>
</feature>
<feature type="binding site" evidence="6">
    <location>
        <position position="127"/>
    </location>
    <ligand>
        <name>isopentenyl diphosphate</name>
        <dbReference type="ChEBI" id="CHEBI:128769"/>
    </ligand>
</feature>
<feature type="binding site" evidence="6">
    <location>
        <position position="220"/>
    </location>
    <ligand>
        <name>dimethylallyl diphosphate</name>
        <dbReference type="ChEBI" id="CHEBI:57623"/>
    </ligand>
</feature>
<comment type="cofactor">
    <cofactor evidence="6">
        <name>[4Fe-4S] cluster</name>
        <dbReference type="ChEBI" id="CHEBI:49883"/>
    </cofactor>
    <text evidence="6">Binds 1 [4Fe-4S] cluster per subunit.</text>
</comment>
<evidence type="ECO:0000313" key="8">
    <source>
        <dbReference type="EMBL" id="MBE6058709.1"/>
    </source>
</evidence>
<dbReference type="InterPro" id="IPR012340">
    <property type="entry name" value="NA-bd_OB-fold"/>
</dbReference>
<dbReference type="EC" id="1.17.7.4" evidence="6"/>
<protein>
    <recommendedName>
        <fullName evidence="6">4-hydroxy-3-methylbut-2-enyl diphosphate reductase</fullName>
        <shortName evidence="6">HMBPP reductase</shortName>
        <ecNumber evidence="6">1.17.7.4</ecNumber>
    </recommendedName>
</protein>
<dbReference type="Pfam" id="PF02401">
    <property type="entry name" value="LYTB"/>
    <property type="match status" value="1"/>
</dbReference>
<dbReference type="InterPro" id="IPR003451">
    <property type="entry name" value="LytB/IspH"/>
</dbReference>
<feature type="domain" description="S1 motif" evidence="7">
    <location>
        <begin position="305"/>
        <end position="374"/>
    </location>
</feature>
<feature type="binding site" evidence="6">
    <location>
        <position position="127"/>
    </location>
    <ligand>
        <name>dimethylallyl diphosphate</name>
        <dbReference type="ChEBI" id="CHEBI:57623"/>
    </ligand>
</feature>
<dbReference type="GO" id="GO:0005737">
    <property type="term" value="C:cytoplasm"/>
    <property type="evidence" value="ECO:0007669"/>
    <property type="project" value="UniProtKB-ARBA"/>
</dbReference>
<dbReference type="GO" id="GO:0019288">
    <property type="term" value="P:isopentenyl diphosphate biosynthetic process, methylerythritol 4-phosphate pathway"/>
    <property type="evidence" value="ECO:0007669"/>
    <property type="project" value="UniProtKB-UniRule"/>
</dbReference>
<feature type="domain" description="S1 motif" evidence="7">
    <location>
        <begin position="566"/>
        <end position="635"/>
    </location>
</feature>
<feature type="binding site" evidence="6">
    <location>
        <position position="221"/>
    </location>
    <ligand>
        <name>dimethylallyl diphosphate</name>
        <dbReference type="ChEBI" id="CHEBI:57623"/>
    </ligand>
</feature>
<dbReference type="Gene3D" id="2.40.50.140">
    <property type="entry name" value="Nucleic acid-binding proteins"/>
    <property type="match status" value="3"/>
</dbReference>
<dbReference type="NCBIfam" id="NF005208">
    <property type="entry name" value="PRK06676.1"/>
    <property type="match status" value="1"/>
</dbReference>
<evidence type="ECO:0000256" key="6">
    <source>
        <dbReference type="HAMAP-Rule" id="MF_00191"/>
    </source>
</evidence>
<keyword evidence="4 6" id="KW-0411">Iron-sulfur</keyword>
<feature type="binding site" evidence="6">
    <location>
        <position position="42"/>
    </location>
    <ligand>
        <name>isopentenyl diphosphate</name>
        <dbReference type="ChEBI" id="CHEBI:128769"/>
    </ligand>
</feature>
<feature type="binding site" evidence="6">
    <location>
        <position position="221"/>
    </location>
    <ligand>
        <name>(2E)-4-hydroxy-3-methylbut-2-enyl diphosphate</name>
        <dbReference type="ChEBI" id="CHEBI:128753"/>
    </ligand>
</feature>
<dbReference type="PRINTS" id="PR00681">
    <property type="entry name" value="RIBOSOMALS1"/>
</dbReference>
<dbReference type="CDD" id="cd05687">
    <property type="entry name" value="S1_RPS1_repeat_ec1_hs1"/>
    <property type="match status" value="1"/>
</dbReference>
<dbReference type="InterPro" id="IPR035104">
    <property type="entry name" value="Ribosomal_protein_S1-like"/>
</dbReference>
<feature type="binding site" evidence="6">
    <location>
        <position position="265"/>
    </location>
    <ligand>
        <name>isopentenyl diphosphate</name>
        <dbReference type="ChEBI" id="CHEBI:128769"/>
    </ligand>
</feature>
<feature type="binding site" evidence="6">
    <location>
        <position position="219"/>
    </location>
    <ligand>
        <name>(2E)-4-hydroxy-3-methylbut-2-enyl diphosphate</name>
        <dbReference type="ChEBI" id="CHEBI:128753"/>
    </ligand>
</feature>
<feature type="domain" description="S1 motif" evidence="7">
    <location>
        <begin position="481"/>
        <end position="549"/>
    </location>
</feature>
<feature type="binding site" evidence="6">
    <location>
        <position position="219"/>
    </location>
    <ligand>
        <name>isopentenyl diphosphate</name>
        <dbReference type="ChEBI" id="CHEBI:128769"/>
    </ligand>
</feature>
<organism evidence="8 9">
    <name type="scientific">Clostridium sulfidigenes</name>
    <dbReference type="NCBI Taxonomy" id="318464"/>
    <lineage>
        <taxon>Bacteria</taxon>
        <taxon>Bacillati</taxon>
        <taxon>Bacillota</taxon>
        <taxon>Clostridia</taxon>
        <taxon>Eubacteriales</taxon>
        <taxon>Clostridiaceae</taxon>
        <taxon>Clostridium</taxon>
    </lineage>
</organism>
<feature type="binding site" evidence="6">
    <location>
        <position position="191"/>
    </location>
    <ligand>
        <name>[4Fe-4S] cluster</name>
        <dbReference type="ChEBI" id="CHEBI:49883"/>
    </ligand>
</feature>
<comment type="pathway">
    <text evidence="6">Isoprenoid biosynthesis; dimethylallyl diphosphate biosynthesis; dimethylallyl diphosphate from (2E)-4-hydroxy-3-methylbutenyl diphosphate: step 1/1.</text>
</comment>
<feature type="binding site" evidence="6">
    <location>
        <position position="163"/>
    </location>
    <ligand>
        <name>(2E)-4-hydroxy-3-methylbut-2-enyl diphosphate</name>
        <dbReference type="ChEBI" id="CHEBI:128753"/>
    </ligand>
</feature>
<keyword evidence="3 6" id="KW-0408">Iron</keyword>
<comment type="function">
    <text evidence="6">Catalyzes the conversion of 1-hydroxy-2-methyl-2-(E)-butenyl 4-diphosphate (HMBPP) into a mixture of isopentenyl diphosphate (IPP) and dimethylallyl diphosphate (DMAPP). Acts in the terminal step of the DOXP/MEP pathway for isoprenoid precursor biosynthesis.</text>
</comment>
<dbReference type="InterPro" id="IPR003029">
    <property type="entry name" value="S1_domain"/>
</dbReference>
<dbReference type="Pfam" id="PF00575">
    <property type="entry name" value="S1"/>
    <property type="match status" value="3"/>
</dbReference>
<feature type="binding site" evidence="6">
    <location>
        <position position="265"/>
    </location>
    <ligand>
        <name>(2E)-4-hydroxy-3-methylbut-2-enyl diphosphate</name>
        <dbReference type="ChEBI" id="CHEBI:128753"/>
    </ligand>
</feature>
<feature type="binding site" evidence="6">
    <location>
        <position position="99"/>
    </location>
    <ligand>
        <name>[4Fe-4S] cluster</name>
        <dbReference type="ChEBI" id="CHEBI:49883"/>
    </ligand>
</feature>
<comment type="pathway">
    <text evidence="6">Isoprenoid biosynthesis; isopentenyl diphosphate biosynthesis via DXP pathway; isopentenyl diphosphate from 1-deoxy-D-xylulose 5-phosphate: step 6/6.</text>
</comment>
<feature type="domain" description="S1 motif" evidence="7">
    <location>
        <begin position="392"/>
        <end position="460"/>
    </location>
</feature>
<dbReference type="HAMAP" id="MF_00191">
    <property type="entry name" value="IspH"/>
    <property type="match status" value="1"/>
</dbReference>
<evidence type="ECO:0000256" key="5">
    <source>
        <dbReference type="ARBA" id="ARBA00025604"/>
    </source>
</evidence>
<name>A0A927ZJ17_9CLOT</name>
<feature type="binding site" evidence="6">
    <location>
        <position position="13"/>
    </location>
    <ligand>
        <name>[4Fe-4S] cluster</name>
        <dbReference type="ChEBI" id="CHEBI:49883"/>
    </ligand>
</feature>
<dbReference type="Gene3D" id="3.40.1010.20">
    <property type="entry name" value="4-hydroxy-3-methylbut-2-enyl diphosphate reductase, catalytic domain"/>
    <property type="match status" value="2"/>
</dbReference>
<keyword evidence="8" id="KW-0687">Ribonucleoprotein</keyword>
<keyword evidence="8" id="KW-0689">Ribosomal protein</keyword>
<dbReference type="EMBL" id="SVCM01000011">
    <property type="protein sequence ID" value="MBE6058709.1"/>
    <property type="molecule type" value="Genomic_DNA"/>
</dbReference>
<dbReference type="PROSITE" id="PS50126">
    <property type="entry name" value="S1"/>
    <property type="match status" value="4"/>
</dbReference>
<dbReference type="GO" id="GO:0046872">
    <property type="term" value="F:metal ion binding"/>
    <property type="evidence" value="ECO:0007669"/>
    <property type="project" value="UniProtKB-KW"/>
</dbReference>
<sequence>MSEVTLANKAGFCFGVKRAVEETIRLREKYNKDIYTLGPLIHNNDVVKSLEEKGIHSITLEEAYNLKKNDVVVIRSHGVGKNVFDHLRKNNVIIENGTCPYVRNIQQKVEEYYNKGYNIIIVGDDKHPEVIGINGWCNDTAIISKDGENIDAIKSKVCVVSQTTEKQSNWEKVLNRIISLAKEIVAFNTICNATEERQESANKLSKEVDLMIVLGGYNSSNTTKLYEICKKNCENTYHVEKVDSSLLNMIGNENINKIGITAGASTPEYVIEEAISKMKKQNDISQEDMDLYDKYFKDTSNISVGSILEGEVFKVNEKEAYLTIGTKTEAIVTAEEYSRDNETPLNQQIKVGDVIKAKVINRKNSDGLVVLSRTEVLRAEQQQVLKAAFDNGEIINVQVKQEVKGGLVALFEGERVFIPASHIELSRVSDLSKYIGQNFDIKLIEYSRERNRVKIVGSRRELLEKENEVKKATTWASLEKGMVVEGEVKRLTAFGAFVEINGIDGLLHSSEMSWNKVNNPSKLFKVGQIIKVGVLEVDRENNKLALSVKMLSENPWNNINEKYPTGNVVAGKVVRFAPFGAFVELEEGIDGLVHISQISNERVEKIEDVLKIGEIVKAVITQVDAEGKKIGLSIKDLEA</sequence>
<evidence type="ECO:0000256" key="1">
    <source>
        <dbReference type="ARBA" id="ARBA00022485"/>
    </source>
</evidence>
<dbReference type="GO" id="GO:0005840">
    <property type="term" value="C:ribosome"/>
    <property type="evidence" value="ECO:0007669"/>
    <property type="project" value="UniProtKB-KW"/>
</dbReference>
<feature type="binding site" evidence="6">
    <location>
        <position position="220"/>
    </location>
    <ligand>
        <name>isopentenyl diphosphate</name>
        <dbReference type="ChEBI" id="CHEBI:128769"/>
    </ligand>
</feature>
<dbReference type="SMART" id="SM00316">
    <property type="entry name" value="S1"/>
    <property type="match status" value="4"/>
</dbReference>
<dbReference type="GO" id="GO:0016114">
    <property type="term" value="P:terpenoid biosynthetic process"/>
    <property type="evidence" value="ECO:0007669"/>
    <property type="project" value="UniProtKB-UniRule"/>
</dbReference>
<dbReference type="CDD" id="cd04465">
    <property type="entry name" value="S1_RPS1_repeat_ec2_hs2"/>
    <property type="match status" value="1"/>
</dbReference>
<dbReference type="GO" id="GO:0051745">
    <property type="term" value="F:4-hydroxy-3-methylbut-2-enyl diphosphate reductase activity"/>
    <property type="evidence" value="ECO:0007669"/>
    <property type="project" value="UniProtKB-UniRule"/>
</dbReference>
<evidence type="ECO:0000313" key="9">
    <source>
        <dbReference type="Proteomes" id="UP000768462"/>
    </source>
</evidence>
<dbReference type="FunFam" id="2.40.50.140:FF:000103">
    <property type="entry name" value="protein RRP5 homolog"/>
    <property type="match status" value="1"/>
</dbReference>
<dbReference type="PANTHER" id="PTHR30426:SF0">
    <property type="entry name" value="4-HYDROXY-3-METHYLBUT-2-ENYL DIPHOSPHATE REDUCTASE"/>
    <property type="match status" value="1"/>
</dbReference>
<dbReference type="NCBIfam" id="NF009024">
    <property type="entry name" value="PRK12360.1"/>
    <property type="match status" value="1"/>
</dbReference>
<comment type="similarity">
    <text evidence="6">Belongs to the IspH family.</text>
</comment>
<dbReference type="FunFam" id="2.40.50.140:FF:000051">
    <property type="entry name" value="RNA-binding transcriptional accessory protein"/>
    <property type="match status" value="1"/>
</dbReference>
<dbReference type="Gene3D" id="3.40.50.11270">
    <property type="match status" value="1"/>
</dbReference>
<evidence type="ECO:0000259" key="7">
    <source>
        <dbReference type="PROSITE" id="PS50126"/>
    </source>
</evidence>
<dbReference type="PANTHER" id="PTHR30426">
    <property type="entry name" value="4-HYDROXY-3-METHYLBUT-2-ENYL DIPHOSPHATE REDUCTASE"/>
    <property type="match status" value="1"/>
</dbReference>
<feature type="binding site" evidence="6">
    <location>
        <position position="77"/>
    </location>
    <ligand>
        <name>(2E)-4-hydroxy-3-methylbut-2-enyl diphosphate</name>
        <dbReference type="ChEBI" id="CHEBI:128753"/>
    </ligand>
</feature>
<proteinExistence type="inferred from homology"/>
<feature type="active site" description="Proton donor" evidence="6">
    <location>
        <position position="129"/>
    </location>
</feature>